<feature type="domain" description="Bacterial bifunctional deaminase-reductase C-terminal" evidence="2">
    <location>
        <begin position="48"/>
        <end position="217"/>
    </location>
</feature>
<comment type="caution">
    <text evidence="3">The sequence shown here is derived from an EMBL/GenBank/DDBJ whole genome shotgun (WGS) entry which is preliminary data.</text>
</comment>
<organism evidence="3 4">
    <name type="scientific">Actinoallomurus liliacearum</name>
    <dbReference type="NCBI Taxonomy" id="1080073"/>
    <lineage>
        <taxon>Bacteria</taxon>
        <taxon>Bacillati</taxon>
        <taxon>Actinomycetota</taxon>
        <taxon>Actinomycetes</taxon>
        <taxon>Streptosporangiales</taxon>
        <taxon>Thermomonosporaceae</taxon>
        <taxon>Actinoallomurus</taxon>
    </lineage>
</organism>
<proteinExistence type="predicted"/>
<dbReference type="PANTHER" id="PTHR38011:SF2">
    <property type="entry name" value="BIFUNCTIONAL DEAMINASE-REDUCTASE DOMAIN PROTEIN"/>
    <property type="match status" value="1"/>
</dbReference>
<sequence>MICTVAVAVTSGHRDRSWSSGQRRPLPVPAQASRHRSERETTMGTIGVHEFVSLDGVFEDPRWTADYGFTEAMGQAVGRLTESSSAILLGRTTYQMFAPAWSTRTAAEDPGAPFFNDTPKYVVSSTLTSAEDWQNSTVLGPYDPQAVRRLKDEVAGGIYISGSGTLVRALLADGLVDELHLMVYPVILGSGAELFPHGTQRTSLTLTGQESFENGVIHLTYTPAATT</sequence>
<name>A0ABP8TWY3_9ACTN</name>
<evidence type="ECO:0000256" key="1">
    <source>
        <dbReference type="SAM" id="MobiDB-lite"/>
    </source>
</evidence>
<dbReference type="EMBL" id="BAABHJ010000040">
    <property type="protein sequence ID" value="GAA4618520.1"/>
    <property type="molecule type" value="Genomic_DNA"/>
</dbReference>
<dbReference type="InterPro" id="IPR024072">
    <property type="entry name" value="DHFR-like_dom_sf"/>
</dbReference>
<evidence type="ECO:0000259" key="2">
    <source>
        <dbReference type="Pfam" id="PF01872"/>
    </source>
</evidence>
<feature type="region of interest" description="Disordered" evidence="1">
    <location>
        <begin position="14"/>
        <end position="40"/>
    </location>
</feature>
<dbReference type="SUPFAM" id="SSF53597">
    <property type="entry name" value="Dihydrofolate reductase-like"/>
    <property type="match status" value="1"/>
</dbReference>
<evidence type="ECO:0000313" key="3">
    <source>
        <dbReference type="EMBL" id="GAA4618520.1"/>
    </source>
</evidence>
<accession>A0ABP8TWY3</accession>
<protein>
    <submittedName>
        <fullName evidence="3">Dihydrofolate reductase family protein</fullName>
    </submittedName>
</protein>
<gene>
    <name evidence="3" type="ORF">GCM10023195_83290</name>
</gene>
<dbReference type="InterPro" id="IPR050765">
    <property type="entry name" value="Riboflavin_Biosynth_HTPR"/>
</dbReference>
<reference evidence="4" key="1">
    <citation type="journal article" date="2019" name="Int. J. Syst. Evol. Microbiol.">
        <title>The Global Catalogue of Microorganisms (GCM) 10K type strain sequencing project: providing services to taxonomists for standard genome sequencing and annotation.</title>
        <authorList>
            <consortium name="The Broad Institute Genomics Platform"/>
            <consortium name="The Broad Institute Genome Sequencing Center for Infectious Disease"/>
            <person name="Wu L."/>
            <person name="Ma J."/>
        </authorList>
    </citation>
    <scope>NUCLEOTIDE SEQUENCE [LARGE SCALE GENOMIC DNA]</scope>
    <source>
        <strain evidence="4">JCM 17938</strain>
    </source>
</reference>
<dbReference type="Pfam" id="PF01872">
    <property type="entry name" value="RibD_C"/>
    <property type="match status" value="1"/>
</dbReference>
<dbReference type="InterPro" id="IPR002734">
    <property type="entry name" value="RibDG_C"/>
</dbReference>
<dbReference type="Proteomes" id="UP001500212">
    <property type="component" value="Unassembled WGS sequence"/>
</dbReference>
<evidence type="ECO:0000313" key="4">
    <source>
        <dbReference type="Proteomes" id="UP001500212"/>
    </source>
</evidence>
<dbReference type="PANTHER" id="PTHR38011">
    <property type="entry name" value="DIHYDROFOLATE REDUCTASE FAMILY PROTEIN (AFU_ORTHOLOGUE AFUA_8G06820)"/>
    <property type="match status" value="1"/>
</dbReference>
<dbReference type="Gene3D" id="3.40.430.10">
    <property type="entry name" value="Dihydrofolate Reductase, subunit A"/>
    <property type="match status" value="1"/>
</dbReference>
<keyword evidence="4" id="KW-1185">Reference proteome</keyword>